<evidence type="ECO:0000256" key="7">
    <source>
        <dbReference type="ARBA" id="ARBA00023170"/>
    </source>
</evidence>
<evidence type="ECO:0000259" key="10">
    <source>
        <dbReference type="PROSITE" id="PS50262"/>
    </source>
</evidence>
<evidence type="ECO:0000313" key="11">
    <source>
        <dbReference type="EMBL" id="EHB11887.1"/>
    </source>
</evidence>
<dbReference type="STRING" id="10181.G5BRH6"/>
<evidence type="ECO:0000256" key="5">
    <source>
        <dbReference type="ARBA" id="ARBA00022989"/>
    </source>
</evidence>
<accession>G5BRH6</accession>
<evidence type="ECO:0000256" key="6">
    <source>
        <dbReference type="ARBA" id="ARBA00023136"/>
    </source>
</evidence>
<dbReference type="Pfam" id="PF13853">
    <property type="entry name" value="7tm_4"/>
    <property type="match status" value="1"/>
</dbReference>
<dbReference type="InParanoid" id="G5BRH6"/>
<keyword evidence="5 9" id="KW-1133">Transmembrane helix</keyword>
<dbReference type="GO" id="GO:0007186">
    <property type="term" value="P:G protein-coupled receptor signaling pathway"/>
    <property type="evidence" value="ECO:0007669"/>
    <property type="project" value="InterPro"/>
</dbReference>
<feature type="transmembrane region" description="Helical" evidence="9">
    <location>
        <begin position="155"/>
        <end position="173"/>
    </location>
</feature>
<evidence type="ECO:0000256" key="2">
    <source>
        <dbReference type="ARBA" id="ARBA00022475"/>
    </source>
</evidence>
<dbReference type="EMBL" id="JH171543">
    <property type="protein sequence ID" value="EHB11887.1"/>
    <property type="molecule type" value="Genomic_DNA"/>
</dbReference>
<dbReference type="SUPFAM" id="SSF81321">
    <property type="entry name" value="Family A G protein-coupled receptor-like"/>
    <property type="match status" value="1"/>
</dbReference>
<dbReference type="InterPro" id="IPR000725">
    <property type="entry name" value="Olfact_rcpt"/>
</dbReference>
<dbReference type="PRINTS" id="PR00245">
    <property type="entry name" value="OLFACTORYR"/>
</dbReference>
<dbReference type="GO" id="GO:0005886">
    <property type="term" value="C:plasma membrane"/>
    <property type="evidence" value="ECO:0007669"/>
    <property type="project" value="UniProtKB-SubCell"/>
</dbReference>
<feature type="transmembrane region" description="Helical" evidence="9">
    <location>
        <begin position="120"/>
        <end position="143"/>
    </location>
</feature>
<feature type="transmembrane region" description="Helical" evidence="9">
    <location>
        <begin position="80"/>
        <end position="108"/>
    </location>
</feature>
<reference evidence="11 12" key="1">
    <citation type="journal article" date="2011" name="Nature">
        <title>Genome sequencing reveals insights into physiology and longevity of the naked mole rat.</title>
        <authorList>
            <person name="Kim E.B."/>
            <person name="Fang X."/>
            <person name="Fushan A.A."/>
            <person name="Huang Z."/>
            <person name="Lobanov A.V."/>
            <person name="Han L."/>
            <person name="Marino S.M."/>
            <person name="Sun X."/>
            <person name="Turanov A.A."/>
            <person name="Yang P."/>
            <person name="Yim S.H."/>
            <person name="Zhao X."/>
            <person name="Kasaikina M.V."/>
            <person name="Stoletzki N."/>
            <person name="Peng C."/>
            <person name="Polak P."/>
            <person name="Xiong Z."/>
            <person name="Kiezun A."/>
            <person name="Zhu Y."/>
            <person name="Chen Y."/>
            <person name="Kryukov G.V."/>
            <person name="Zhang Q."/>
            <person name="Peshkin L."/>
            <person name="Yang L."/>
            <person name="Bronson R.T."/>
            <person name="Buffenstein R."/>
            <person name="Wang B."/>
            <person name="Han C."/>
            <person name="Li Q."/>
            <person name="Chen L."/>
            <person name="Zhao W."/>
            <person name="Sunyaev S.R."/>
            <person name="Park T.J."/>
            <person name="Zhang G."/>
            <person name="Wang J."/>
            <person name="Gladyshev V.N."/>
        </authorList>
    </citation>
    <scope>NUCLEOTIDE SEQUENCE [LARGE SCALE GENOMIC DNA]</scope>
</reference>
<dbReference type="AlphaFoldDB" id="G5BRH6"/>
<feature type="domain" description="G-protein coupled receptors family 1 profile" evidence="10">
    <location>
        <begin position="1"/>
        <end position="173"/>
    </location>
</feature>
<comment type="subcellular location">
    <subcellularLocation>
        <location evidence="1">Cell membrane</location>
        <topology evidence="1">Multi-pass membrane protein</topology>
    </subcellularLocation>
</comment>
<dbReference type="Proteomes" id="UP000006813">
    <property type="component" value="Unassembled WGS sequence"/>
</dbReference>
<dbReference type="Gene3D" id="1.20.1070.10">
    <property type="entry name" value="Rhodopsin 7-helix transmembrane proteins"/>
    <property type="match status" value="1"/>
</dbReference>
<dbReference type="PANTHER" id="PTHR26453">
    <property type="entry name" value="OLFACTORY RECEPTOR"/>
    <property type="match status" value="1"/>
</dbReference>
<proteinExistence type="predicted"/>
<keyword evidence="7 11" id="KW-0675">Receptor</keyword>
<evidence type="ECO:0000313" key="12">
    <source>
        <dbReference type="Proteomes" id="UP000006813"/>
    </source>
</evidence>
<organism evidence="11 12">
    <name type="scientific">Heterocephalus glaber</name>
    <name type="common">Naked mole rat</name>
    <dbReference type="NCBI Taxonomy" id="10181"/>
    <lineage>
        <taxon>Eukaryota</taxon>
        <taxon>Metazoa</taxon>
        <taxon>Chordata</taxon>
        <taxon>Craniata</taxon>
        <taxon>Vertebrata</taxon>
        <taxon>Euteleostomi</taxon>
        <taxon>Mammalia</taxon>
        <taxon>Eutheria</taxon>
        <taxon>Euarchontoglires</taxon>
        <taxon>Glires</taxon>
        <taxon>Rodentia</taxon>
        <taxon>Hystricomorpha</taxon>
        <taxon>Bathyergidae</taxon>
        <taxon>Heterocephalus</taxon>
    </lineage>
</organism>
<keyword evidence="2" id="KW-1003">Cell membrane</keyword>
<dbReference type="GO" id="GO:0004984">
    <property type="term" value="F:olfactory receptor activity"/>
    <property type="evidence" value="ECO:0007669"/>
    <property type="project" value="InterPro"/>
</dbReference>
<sequence length="200" mass="22702">MSYDHYVAMCHSLQYATLTSWSFCLRIVLGSWLLRAADGLMQAAASLSFLFCNRHEINHFFCEATTLVWLAFSDSSALEYAMYICCVLMLLIPLSLILTSYSLILTAVLHMCSAEAHKKVFVTCSSHLAMVGLYYCNAIFTYMRPISYRLVNHDKVMSAFYAIFTPMLNPVIYRMRNSDVKGALTKCLTQCCLHSALRMC</sequence>
<protein>
    <submittedName>
        <fullName evidence="11">Olfactory receptor 2T8</fullName>
    </submittedName>
</protein>
<keyword evidence="4 9" id="KW-0812">Transmembrane</keyword>
<gene>
    <name evidence="11" type="ORF">GW7_20560</name>
</gene>
<evidence type="ECO:0000256" key="4">
    <source>
        <dbReference type="ARBA" id="ARBA00022692"/>
    </source>
</evidence>
<feature type="transmembrane region" description="Helical" evidence="9">
    <location>
        <begin position="12"/>
        <end position="34"/>
    </location>
</feature>
<keyword evidence="3" id="KW-0716">Sensory transduction</keyword>
<keyword evidence="6 9" id="KW-0472">Membrane</keyword>
<name>G5BRH6_HETGA</name>
<evidence type="ECO:0000256" key="3">
    <source>
        <dbReference type="ARBA" id="ARBA00022606"/>
    </source>
</evidence>
<evidence type="ECO:0000256" key="8">
    <source>
        <dbReference type="ARBA" id="ARBA00023224"/>
    </source>
</evidence>
<dbReference type="InterPro" id="IPR017452">
    <property type="entry name" value="GPCR_Rhodpsn_7TM"/>
</dbReference>
<evidence type="ECO:0000256" key="1">
    <source>
        <dbReference type="ARBA" id="ARBA00004651"/>
    </source>
</evidence>
<keyword evidence="8" id="KW-0807">Transducer</keyword>
<dbReference type="PROSITE" id="PS50262">
    <property type="entry name" value="G_PROTEIN_RECEP_F1_2"/>
    <property type="match status" value="1"/>
</dbReference>
<evidence type="ECO:0000256" key="9">
    <source>
        <dbReference type="SAM" id="Phobius"/>
    </source>
</evidence>